<evidence type="ECO:0000313" key="2">
    <source>
        <dbReference type="Proteomes" id="UP000231878"/>
    </source>
</evidence>
<comment type="caution">
    <text evidence="1">The sequence shown here is derived from an EMBL/GenBank/DDBJ whole genome shotgun (WGS) entry which is preliminary data.</text>
</comment>
<proteinExistence type="predicted"/>
<dbReference type="GeneID" id="93060201"/>
<accession>A0AAX0UH67</accession>
<name>A0AAX0UH67_BURPE</name>
<dbReference type="AlphaFoldDB" id="A0AAX0UH67"/>
<dbReference type="RefSeq" id="WP_004534541.1">
    <property type="nucleotide sequence ID" value="NZ_AP028071.1"/>
</dbReference>
<dbReference type="Proteomes" id="UP000231878">
    <property type="component" value="Unassembled WGS sequence"/>
</dbReference>
<protein>
    <submittedName>
        <fullName evidence="1">Uncharacterized protein</fullName>
    </submittedName>
</protein>
<reference evidence="1 2" key="1">
    <citation type="submission" date="2017-11" db="EMBL/GenBank/DDBJ databases">
        <title>Molecular characterization of Burkholderia pseudomallei and closely related isolates from Vietnam.</title>
        <authorList>
            <person name="Ustinov D.V."/>
            <person name="Antonov A.S."/>
            <person name="Avdusheva E.F."/>
            <person name="Shpak I.M."/>
            <person name="Zakharova I.B."/>
            <person name="Thi L.A."/>
            <person name="Teteryatnikova N."/>
            <person name="Lopasteyskaya Y.A."/>
            <person name="Kuzyutina J.A."/>
            <person name="Ngo T.N."/>
            <person name="Victorov D.V."/>
        </authorList>
    </citation>
    <scope>NUCLEOTIDE SEQUENCE [LARGE SCALE GENOMIC DNA]</scope>
    <source>
        <strain evidence="1 2">V1512</strain>
    </source>
</reference>
<dbReference type="EMBL" id="PHRB01000001">
    <property type="protein sequence ID" value="PJO68096.1"/>
    <property type="molecule type" value="Genomic_DNA"/>
</dbReference>
<evidence type="ECO:0000313" key="1">
    <source>
        <dbReference type="EMBL" id="PJO68096.1"/>
    </source>
</evidence>
<gene>
    <name evidence="1" type="ORF">CWD88_02235</name>
</gene>
<sequence>MLDAAGSARCNAATLHARLPAFIAAVRLERRARPPRGRIQRTIFRERASKRFAVPIRTRANDCGFIHFGIHLHNKYEFAFKLSNKFKFVNAQMLAKNESTAFYKMIDERKRLH</sequence>
<organism evidence="1 2">
    <name type="scientific">Burkholderia pseudomallei</name>
    <name type="common">Pseudomonas pseudomallei</name>
    <dbReference type="NCBI Taxonomy" id="28450"/>
    <lineage>
        <taxon>Bacteria</taxon>
        <taxon>Pseudomonadati</taxon>
        <taxon>Pseudomonadota</taxon>
        <taxon>Betaproteobacteria</taxon>
        <taxon>Burkholderiales</taxon>
        <taxon>Burkholderiaceae</taxon>
        <taxon>Burkholderia</taxon>
        <taxon>pseudomallei group</taxon>
    </lineage>
</organism>